<keyword evidence="2 3" id="KW-0539">Nucleus</keyword>
<dbReference type="AlphaFoldDB" id="A0A1Q3CVP0"/>
<keyword evidence="7" id="KW-1185">Reference proteome</keyword>
<dbReference type="InterPro" id="IPR010402">
    <property type="entry name" value="CCT_domain"/>
</dbReference>
<dbReference type="OrthoDB" id="153872at2759"/>
<accession>A0A1Q3CVP0</accession>
<evidence type="ECO:0000256" key="4">
    <source>
        <dbReference type="SAM" id="MobiDB-lite"/>
    </source>
</evidence>
<evidence type="ECO:0000256" key="2">
    <source>
        <dbReference type="ARBA" id="ARBA00023242"/>
    </source>
</evidence>
<dbReference type="InParanoid" id="A0A1Q3CVP0"/>
<proteinExistence type="predicted"/>
<dbReference type="FunCoup" id="A0A1Q3CVP0">
    <property type="interactions" value="807"/>
</dbReference>
<dbReference type="EMBL" id="BDDD01003158">
    <property type="protein sequence ID" value="GAV84252.1"/>
    <property type="molecule type" value="Genomic_DNA"/>
</dbReference>
<feature type="compositionally biased region" description="Low complexity" evidence="4">
    <location>
        <begin position="265"/>
        <end position="288"/>
    </location>
</feature>
<dbReference type="GO" id="GO:0006355">
    <property type="term" value="P:regulation of DNA-templated transcription"/>
    <property type="evidence" value="ECO:0007669"/>
    <property type="project" value="TreeGrafter"/>
</dbReference>
<dbReference type="PANTHER" id="PTHR31874:SF10">
    <property type="entry name" value="PROTEIN CHLOROPLAST IMPORT APPARATUS 2"/>
    <property type="match status" value="1"/>
</dbReference>
<feature type="compositionally biased region" description="Low complexity" evidence="4">
    <location>
        <begin position="23"/>
        <end position="44"/>
    </location>
</feature>
<dbReference type="PANTHER" id="PTHR31874">
    <property type="entry name" value="CCT MOTIF FAMILY PROTEIN, EXPRESSED"/>
    <property type="match status" value="1"/>
</dbReference>
<feature type="compositionally biased region" description="Basic residues" evidence="4">
    <location>
        <begin position="51"/>
        <end position="60"/>
    </location>
</feature>
<dbReference type="STRING" id="3775.A0A1Q3CVP0"/>
<feature type="region of interest" description="Disordered" evidence="4">
    <location>
        <begin position="23"/>
        <end position="61"/>
    </location>
</feature>
<feature type="region of interest" description="Disordered" evidence="4">
    <location>
        <begin position="265"/>
        <end position="297"/>
    </location>
</feature>
<dbReference type="Proteomes" id="UP000187406">
    <property type="component" value="Unassembled WGS sequence"/>
</dbReference>
<name>A0A1Q3CVP0_CEPFO</name>
<comment type="subcellular location">
    <subcellularLocation>
        <location evidence="1 3">Nucleus</location>
    </subcellularLocation>
</comment>
<evidence type="ECO:0000256" key="1">
    <source>
        <dbReference type="ARBA" id="ARBA00004123"/>
    </source>
</evidence>
<reference evidence="7" key="1">
    <citation type="submission" date="2016-04" db="EMBL/GenBank/DDBJ databases">
        <title>Cephalotus genome sequencing.</title>
        <authorList>
            <person name="Fukushima K."/>
            <person name="Hasebe M."/>
            <person name="Fang X."/>
        </authorList>
    </citation>
    <scope>NUCLEOTIDE SEQUENCE [LARGE SCALE GENOMIC DNA]</scope>
    <source>
        <strain evidence="7">cv. St1</strain>
    </source>
</reference>
<dbReference type="InterPro" id="IPR052453">
    <property type="entry name" value="CONSTANS-like_ZF"/>
</dbReference>
<feature type="domain" description="CCT" evidence="5">
    <location>
        <begin position="376"/>
        <end position="418"/>
    </location>
</feature>
<dbReference type="PROSITE" id="PS51017">
    <property type="entry name" value="CCT"/>
    <property type="match status" value="1"/>
</dbReference>
<organism evidence="6 7">
    <name type="scientific">Cephalotus follicularis</name>
    <name type="common">Albany pitcher plant</name>
    <dbReference type="NCBI Taxonomy" id="3775"/>
    <lineage>
        <taxon>Eukaryota</taxon>
        <taxon>Viridiplantae</taxon>
        <taxon>Streptophyta</taxon>
        <taxon>Embryophyta</taxon>
        <taxon>Tracheophyta</taxon>
        <taxon>Spermatophyta</taxon>
        <taxon>Magnoliopsida</taxon>
        <taxon>eudicotyledons</taxon>
        <taxon>Gunneridae</taxon>
        <taxon>Pentapetalae</taxon>
        <taxon>rosids</taxon>
        <taxon>fabids</taxon>
        <taxon>Oxalidales</taxon>
        <taxon>Cephalotaceae</taxon>
        <taxon>Cephalotus</taxon>
    </lineage>
</organism>
<sequence length="440" mass="49607">MSSCFSGGGRTYALDLELVKSTSISSRTSHTSSPSSTLSESSNSPLAISTRKPRTPRKRPNQTYNEAAALLSTAYPNIFPTKNFSKNPSKFTKQQLHHYSSSFDDSSDLLLPFRVMDTSGFLLHQPIQEKPSFHFNTRVQNLFEKPCESSGEIDSRGKSMELASGEIEEDFDAESILDEEIEEGIDSIMGNLSANKNYTVDEYSNCGGQIQMDSYSWYDNPMGIGFGGKLDFGFGVRSGVRAFRTVDDGNWWSFPTVDVLQISPKSNINNSDNNNNNNKSNKNKVSNWGDKKKKKKVEKPAVLVETKKLEKEIPKENPIPMSKSGLLLKLNYDEVLTVWSGRGSPFSDEILGSDVTGSDLTARLAQIDLFSESGIREASVLRYKEKRRTRLFSKKIRYQVRKVNADQRPRMKGRFVRRLNSSTLLAKDEKKRKEKENMLF</sequence>
<evidence type="ECO:0000256" key="3">
    <source>
        <dbReference type="PROSITE-ProRule" id="PRU00357"/>
    </source>
</evidence>
<comment type="caution">
    <text evidence="6">The sequence shown here is derived from an EMBL/GenBank/DDBJ whole genome shotgun (WGS) entry which is preliminary data.</text>
</comment>
<evidence type="ECO:0000313" key="6">
    <source>
        <dbReference type="EMBL" id="GAV84252.1"/>
    </source>
</evidence>
<protein>
    <submittedName>
        <fullName evidence="6">CCT domain-containing protein</fullName>
    </submittedName>
</protein>
<dbReference type="Pfam" id="PF06203">
    <property type="entry name" value="CCT"/>
    <property type="match status" value="1"/>
</dbReference>
<evidence type="ECO:0000313" key="7">
    <source>
        <dbReference type="Proteomes" id="UP000187406"/>
    </source>
</evidence>
<dbReference type="GO" id="GO:0005634">
    <property type="term" value="C:nucleus"/>
    <property type="evidence" value="ECO:0007669"/>
    <property type="project" value="UniProtKB-SubCell"/>
</dbReference>
<gene>
    <name evidence="6" type="ORF">CFOL_v3_27696</name>
</gene>
<evidence type="ECO:0000259" key="5">
    <source>
        <dbReference type="PROSITE" id="PS51017"/>
    </source>
</evidence>